<dbReference type="EMBL" id="JAWDGP010006345">
    <property type="protein sequence ID" value="KAK3742655.1"/>
    <property type="molecule type" value="Genomic_DNA"/>
</dbReference>
<dbReference type="AlphaFoldDB" id="A0AAE0YFU7"/>
<proteinExistence type="predicted"/>
<evidence type="ECO:0000313" key="2">
    <source>
        <dbReference type="Proteomes" id="UP001283361"/>
    </source>
</evidence>
<evidence type="ECO:0000313" key="1">
    <source>
        <dbReference type="EMBL" id="KAK3742655.1"/>
    </source>
</evidence>
<reference evidence="1" key="1">
    <citation type="journal article" date="2023" name="G3 (Bethesda)">
        <title>A reference genome for the long-term kleptoplast-retaining sea slug Elysia crispata morphotype clarki.</title>
        <authorList>
            <person name="Eastman K.E."/>
            <person name="Pendleton A.L."/>
            <person name="Shaikh M.A."/>
            <person name="Suttiyut T."/>
            <person name="Ogas R."/>
            <person name="Tomko P."/>
            <person name="Gavelis G."/>
            <person name="Widhalm J.R."/>
            <person name="Wisecaver J.H."/>
        </authorList>
    </citation>
    <scope>NUCLEOTIDE SEQUENCE</scope>
    <source>
        <strain evidence="1">ECLA1</strain>
    </source>
</reference>
<dbReference type="Proteomes" id="UP001283361">
    <property type="component" value="Unassembled WGS sequence"/>
</dbReference>
<keyword evidence="2" id="KW-1185">Reference proteome</keyword>
<accession>A0AAE0YFU7</accession>
<name>A0AAE0YFU7_9GAST</name>
<protein>
    <submittedName>
        <fullName evidence="1">Uncharacterized protein</fullName>
    </submittedName>
</protein>
<gene>
    <name evidence="1" type="ORF">RRG08_025601</name>
</gene>
<sequence length="135" mass="14762">MISAFEFNMAATRTFPSAGSAFLPLRVQSPLSLRGTPQGMVNRPLNCNQVVSRWPSPNKSKQLARQSASMVLHDSLVSPCYQQEPQVNATDFYVSRGDDRNGCFVQALSNKKLPLVFQGVATRTSICFSASFAEG</sequence>
<comment type="caution">
    <text evidence="1">The sequence shown here is derived from an EMBL/GenBank/DDBJ whole genome shotgun (WGS) entry which is preliminary data.</text>
</comment>
<organism evidence="1 2">
    <name type="scientific">Elysia crispata</name>
    <name type="common">lettuce slug</name>
    <dbReference type="NCBI Taxonomy" id="231223"/>
    <lineage>
        <taxon>Eukaryota</taxon>
        <taxon>Metazoa</taxon>
        <taxon>Spiralia</taxon>
        <taxon>Lophotrochozoa</taxon>
        <taxon>Mollusca</taxon>
        <taxon>Gastropoda</taxon>
        <taxon>Heterobranchia</taxon>
        <taxon>Euthyneura</taxon>
        <taxon>Panpulmonata</taxon>
        <taxon>Sacoglossa</taxon>
        <taxon>Placobranchoidea</taxon>
        <taxon>Plakobranchidae</taxon>
        <taxon>Elysia</taxon>
    </lineage>
</organism>